<dbReference type="PANTHER" id="PTHR43630:SF2">
    <property type="entry name" value="GLYCOSYLTRANSFERASE"/>
    <property type="match status" value="1"/>
</dbReference>
<comment type="caution">
    <text evidence="2">The sequence shown here is derived from an EMBL/GenBank/DDBJ whole genome shotgun (WGS) entry which is preliminary data.</text>
</comment>
<gene>
    <name evidence="2" type="ORF">US68_C0025G0003</name>
</gene>
<dbReference type="GO" id="GO:0016740">
    <property type="term" value="F:transferase activity"/>
    <property type="evidence" value="ECO:0007669"/>
    <property type="project" value="UniProtKB-KW"/>
</dbReference>
<organism evidence="2 3">
    <name type="scientific">Candidatus Shapirobacteria bacterium GW2011_GWE1_38_10</name>
    <dbReference type="NCBI Taxonomy" id="1618488"/>
    <lineage>
        <taxon>Bacteria</taxon>
        <taxon>Candidatus Shapironibacteriota</taxon>
    </lineage>
</organism>
<keyword evidence="2" id="KW-0808">Transferase</keyword>
<dbReference type="EMBL" id="LBTX01000025">
    <property type="protein sequence ID" value="KKQ48718.1"/>
    <property type="molecule type" value="Genomic_DNA"/>
</dbReference>
<dbReference type="AlphaFoldDB" id="A0A0G0I050"/>
<dbReference type="InterPro" id="IPR029044">
    <property type="entry name" value="Nucleotide-diphossugar_trans"/>
</dbReference>
<evidence type="ECO:0000313" key="2">
    <source>
        <dbReference type="EMBL" id="KKQ48718.1"/>
    </source>
</evidence>
<proteinExistence type="predicted"/>
<feature type="domain" description="Glycosyltransferase 2-like" evidence="1">
    <location>
        <begin position="5"/>
        <end position="139"/>
    </location>
</feature>
<dbReference type="SUPFAM" id="SSF53448">
    <property type="entry name" value="Nucleotide-diphospho-sugar transferases"/>
    <property type="match status" value="1"/>
</dbReference>
<evidence type="ECO:0000259" key="1">
    <source>
        <dbReference type="Pfam" id="PF00535"/>
    </source>
</evidence>
<dbReference type="Gene3D" id="3.90.550.10">
    <property type="entry name" value="Spore Coat Polysaccharide Biosynthesis Protein SpsA, Chain A"/>
    <property type="match status" value="1"/>
</dbReference>
<sequence>MPKLSVIILAHNVEEEIVPALETSKFADEIIVVDTDEGSTDKTVAVSLKREARIVRSPGYNFAKWRNDGAQAARSDWLLYLDSDERIPVKLAQEIRSTISNPDHQAYTISRFEVFLGKHLEHWPDPRVLRLIQKSALKRWEGKVHEQPVIDGTVGDLDKQMVHLSHKNIDEKVTSTMKWSRLEAEMMLKAGHPPMAGWRFLRIMFTEFWHRFVRQGLWRDGVEGWIEAIYQMFSKFLSYERLWEMQRKPSLKDAYKKIDQQVLDEWKQQK</sequence>
<accession>A0A0G0I050</accession>
<protein>
    <submittedName>
        <fullName evidence="2">Glycosyl transferase family 2</fullName>
    </submittedName>
</protein>
<dbReference type="Pfam" id="PF00535">
    <property type="entry name" value="Glycos_transf_2"/>
    <property type="match status" value="1"/>
</dbReference>
<evidence type="ECO:0000313" key="3">
    <source>
        <dbReference type="Proteomes" id="UP000034231"/>
    </source>
</evidence>
<reference evidence="2 3" key="1">
    <citation type="journal article" date="2015" name="Nature">
        <title>rRNA introns, odd ribosomes, and small enigmatic genomes across a large radiation of phyla.</title>
        <authorList>
            <person name="Brown C.T."/>
            <person name="Hug L.A."/>
            <person name="Thomas B.C."/>
            <person name="Sharon I."/>
            <person name="Castelle C.J."/>
            <person name="Singh A."/>
            <person name="Wilkins M.J."/>
            <person name="Williams K.H."/>
            <person name="Banfield J.F."/>
        </authorList>
    </citation>
    <scope>NUCLEOTIDE SEQUENCE [LARGE SCALE GENOMIC DNA]</scope>
</reference>
<name>A0A0G0I050_9BACT</name>
<dbReference type="Proteomes" id="UP000034231">
    <property type="component" value="Unassembled WGS sequence"/>
</dbReference>
<dbReference type="CDD" id="cd02511">
    <property type="entry name" value="Beta4Glucosyltransferase"/>
    <property type="match status" value="1"/>
</dbReference>
<dbReference type="InterPro" id="IPR001173">
    <property type="entry name" value="Glyco_trans_2-like"/>
</dbReference>
<dbReference type="PANTHER" id="PTHR43630">
    <property type="entry name" value="POLY-BETA-1,6-N-ACETYL-D-GLUCOSAMINE SYNTHASE"/>
    <property type="match status" value="1"/>
</dbReference>